<evidence type="ECO:0000259" key="1">
    <source>
        <dbReference type="Pfam" id="PF18721"/>
    </source>
</evidence>
<evidence type="ECO:0000313" key="3">
    <source>
        <dbReference type="Proteomes" id="UP000623467"/>
    </source>
</evidence>
<reference evidence="2" key="1">
    <citation type="submission" date="2020-05" db="EMBL/GenBank/DDBJ databases">
        <title>Mycena genomes resolve the evolution of fungal bioluminescence.</title>
        <authorList>
            <person name="Tsai I.J."/>
        </authorList>
    </citation>
    <scope>NUCLEOTIDE SEQUENCE</scope>
    <source>
        <strain evidence="2">160909Yilan</strain>
    </source>
</reference>
<dbReference type="OrthoDB" id="3055037at2759"/>
<organism evidence="2 3">
    <name type="scientific">Mycena sanguinolenta</name>
    <dbReference type="NCBI Taxonomy" id="230812"/>
    <lineage>
        <taxon>Eukaryota</taxon>
        <taxon>Fungi</taxon>
        <taxon>Dikarya</taxon>
        <taxon>Basidiomycota</taxon>
        <taxon>Agaricomycotina</taxon>
        <taxon>Agaricomycetes</taxon>
        <taxon>Agaricomycetidae</taxon>
        <taxon>Agaricales</taxon>
        <taxon>Marasmiineae</taxon>
        <taxon>Mycenaceae</taxon>
        <taxon>Mycena</taxon>
    </lineage>
</organism>
<keyword evidence="3" id="KW-1185">Reference proteome</keyword>
<dbReference type="Pfam" id="PF18721">
    <property type="entry name" value="CxC6"/>
    <property type="match status" value="1"/>
</dbReference>
<name>A0A8H6Y4A3_9AGAR</name>
<gene>
    <name evidence="2" type="ORF">MSAN_01602600</name>
</gene>
<feature type="domain" description="CxC6 like cysteine cluster associated with KDZ" evidence="1">
    <location>
        <begin position="222"/>
        <end position="286"/>
    </location>
</feature>
<dbReference type="InterPro" id="IPR040898">
    <property type="entry name" value="CxC6"/>
</dbReference>
<protein>
    <recommendedName>
        <fullName evidence="1">CxC6 like cysteine cluster associated with KDZ domain-containing protein</fullName>
    </recommendedName>
</protein>
<dbReference type="EMBL" id="JACAZH010000013">
    <property type="protein sequence ID" value="KAF7351696.1"/>
    <property type="molecule type" value="Genomic_DNA"/>
</dbReference>
<comment type="caution">
    <text evidence="2">The sequence shown here is derived from an EMBL/GenBank/DDBJ whole genome shotgun (WGS) entry which is preliminary data.</text>
</comment>
<dbReference type="AlphaFoldDB" id="A0A8H6Y4A3"/>
<sequence>MPVFTALQTHPVLSTLSLPQVLQFLWLSSYLKEDILLCQPVNISVDCAPDILPLSVTSFLSDATSIPLSHIDTCWSALKDDVWLYPMPAEVHQEDEQAFVDHGWARGLCDYHRFLQQIVLGPTTWPYSNISAGRWQFGTLLTTDHVWDSFIILTLLDLHKRNNTCLQVPHTGDQKDRFTAAMAERNLYVIQYGQDGADHFCKKCMRTWEDTDGTMRKCQVIVSDGINMGIPCCGSFRCTDPLTNNRHRFCTEHFWLHGVCAVDGCDNLVVPGTKTCTLQAHSEMERLHNECGKAAFTLKDRLQKHWTTHRTNNATVPEASADAEEDIEDDIETFEVDETGQVRMHMEKHPGSIGVVDDPDECAGRRKQ</sequence>
<proteinExistence type="predicted"/>
<accession>A0A8H6Y4A3</accession>
<dbReference type="Proteomes" id="UP000623467">
    <property type="component" value="Unassembled WGS sequence"/>
</dbReference>
<evidence type="ECO:0000313" key="2">
    <source>
        <dbReference type="EMBL" id="KAF7351696.1"/>
    </source>
</evidence>